<sequence length="39" mass="4701">MEYTLFQNAYGPYFETRYKIFRDLPVLQIIIIQTSVTNN</sequence>
<proteinExistence type="predicted"/>
<gene>
    <name evidence="1" type="ORF">RFULGI_LOCUS2222</name>
</gene>
<organism evidence="1 2">
    <name type="scientific">Racocetra fulgida</name>
    <dbReference type="NCBI Taxonomy" id="60492"/>
    <lineage>
        <taxon>Eukaryota</taxon>
        <taxon>Fungi</taxon>
        <taxon>Fungi incertae sedis</taxon>
        <taxon>Mucoromycota</taxon>
        <taxon>Glomeromycotina</taxon>
        <taxon>Glomeromycetes</taxon>
        <taxon>Diversisporales</taxon>
        <taxon>Gigasporaceae</taxon>
        <taxon>Racocetra</taxon>
    </lineage>
</organism>
<name>A0A9N8ZHV2_9GLOM</name>
<dbReference type="AlphaFoldDB" id="A0A9N8ZHV2"/>
<protein>
    <submittedName>
        <fullName evidence="1">16848_t:CDS:1</fullName>
    </submittedName>
</protein>
<evidence type="ECO:0000313" key="2">
    <source>
        <dbReference type="Proteomes" id="UP000789396"/>
    </source>
</evidence>
<comment type="caution">
    <text evidence="1">The sequence shown here is derived from an EMBL/GenBank/DDBJ whole genome shotgun (WGS) entry which is preliminary data.</text>
</comment>
<accession>A0A9N8ZHV2</accession>
<keyword evidence="2" id="KW-1185">Reference proteome</keyword>
<dbReference type="Proteomes" id="UP000789396">
    <property type="component" value="Unassembled WGS sequence"/>
</dbReference>
<dbReference type="EMBL" id="CAJVPZ010001623">
    <property type="protein sequence ID" value="CAG8496315.1"/>
    <property type="molecule type" value="Genomic_DNA"/>
</dbReference>
<reference evidence="1" key="1">
    <citation type="submission" date="2021-06" db="EMBL/GenBank/DDBJ databases">
        <authorList>
            <person name="Kallberg Y."/>
            <person name="Tangrot J."/>
            <person name="Rosling A."/>
        </authorList>
    </citation>
    <scope>NUCLEOTIDE SEQUENCE</scope>
    <source>
        <strain evidence="1">IN212</strain>
    </source>
</reference>
<evidence type="ECO:0000313" key="1">
    <source>
        <dbReference type="EMBL" id="CAG8496315.1"/>
    </source>
</evidence>